<proteinExistence type="predicted"/>
<evidence type="ECO:0000256" key="1">
    <source>
        <dbReference type="SAM" id="Phobius"/>
    </source>
</evidence>
<evidence type="ECO:0008006" key="3">
    <source>
        <dbReference type="Google" id="ProtNLM"/>
    </source>
</evidence>
<sequence length="96" mass="10994">MPTGEDDRKVREKVELLSLKERRKRKRSIKMKKPDFTSIYRDLNRSGLFSVLLSHSQPSDQSNASCASRLSDFGLGLLFSIFAVFFLLFAPCFFAV</sequence>
<keyword evidence="1" id="KW-1133">Transmembrane helix</keyword>
<organism evidence="2">
    <name type="scientific">Medicago truncatula</name>
    <name type="common">Barrel medic</name>
    <name type="synonym">Medicago tribuloides</name>
    <dbReference type="NCBI Taxonomy" id="3880"/>
    <lineage>
        <taxon>Eukaryota</taxon>
        <taxon>Viridiplantae</taxon>
        <taxon>Streptophyta</taxon>
        <taxon>Embryophyta</taxon>
        <taxon>Tracheophyta</taxon>
        <taxon>Spermatophyta</taxon>
        <taxon>Magnoliopsida</taxon>
        <taxon>eudicotyledons</taxon>
        <taxon>Gunneridae</taxon>
        <taxon>Pentapetalae</taxon>
        <taxon>rosids</taxon>
        <taxon>fabids</taxon>
        <taxon>Fabales</taxon>
        <taxon>Fabaceae</taxon>
        <taxon>Papilionoideae</taxon>
        <taxon>50 kb inversion clade</taxon>
        <taxon>NPAAA clade</taxon>
        <taxon>Hologalegina</taxon>
        <taxon>IRL clade</taxon>
        <taxon>Trifolieae</taxon>
        <taxon>Medicago</taxon>
    </lineage>
</organism>
<dbReference type="EMBL" id="AC150777">
    <property type="protein sequence ID" value="ABD32739.1"/>
    <property type="molecule type" value="Genomic_DNA"/>
</dbReference>
<reference evidence="2" key="1">
    <citation type="submission" date="2004-10" db="EMBL/GenBank/DDBJ databases">
        <title>Medicago truncatula BAC genomic sequence.</title>
        <authorList>
            <person name="Town C.D."/>
            <person name="Tallon L.J."/>
            <person name="Arbogast T."/>
            <person name="Althoff R."/>
            <person name="Hine E."/>
            <person name="Monaghan E."/>
            <person name="Smith S.A."/>
            <person name="Utterback T."/>
            <person name="Feldblyum T."/>
            <person name="Koo H."/>
            <person name="Cheung F."/>
        </authorList>
    </citation>
    <scope>NUCLEOTIDE SEQUENCE</scope>
</reference>
<keyword evidence="1" id="KW-0472">Membrane</keyword>
<keyword evidence="1" id="KW-0812">Transmembrane</keyword>
<name>Q2HT67_MEDTR</name>
<gene>
    <name evidence="2" type="ORF">MtrDRAFT_AC150777g14v1</name>
</gene>
<dbReference type="AlphaFoldDB" id="Q2HT67"/>
<reference evidence="2" key="2">
    <citation type="submission" date="2006-02" db="EMBL/GenBank/DDBJ databases">
        <authorList>
            <consortium name="The International Medicago Genome Annotation Group"/>
        </authorList>
    </citation>
    <scope>NUCLEOTIDE SEQUENCE</scope>
</reference>
<evidence type="ECO:0000313" key="2">
    <source>
        <dbReference type="EMBL" id="ABD32739.1"/>
    </source>
</evidence>
<accession>Q2HT67</accession>
<protein>
    <recommendedName>
        <fullName evidence="3">Transmembrane protein</fullName>
    </recommendedName>
</protein>
<feature type="transmembrane region" description="Helical" evidence="1">
    <location>
        <begin position="73"/>
        <end position="95"/>
    </location>
</feature>